<reference evidence="2 3" key="1">
    <citation type="journal article" date="2009" name="Nature">
        <title>The Sorghum bicolor genome and the diversification of grasses.</title>
        <authorList>
            <person name="Paterson A.H."/>
            <person name="Bowers J.E."/>
            <person name="Bruggmann R."/>
            <person name="Dubchak I."/>
            <person name="Grimwood J."/>
            <person name="Gundlach H."/>
            <person name="Haberer G."/>
            <person name="Hellsten U."/>
            <person name="Mitros T."/>
            <person name="Poliakov A."/>
            <person name="Schmutz J."/>
            <person name="Spannagl M."/>
            <person name="Tang H."/>
            <person name="Wang X."/>
            <person name="Wicker T."/>
            <person name="Bharti A.K."/>
            <person name="Chapman J."/>
            <person name="Feltus F.A."/>
            <person name="Gowik U."/>
            <person name="Grigoriev I.V."/>
            <person name="Lyons E."/>
            <person name="Maher C.A."/>
            <person name="Martis M."/>
            <person name="Narechania A."/>
            <person name="Otillar R.P."/>
            <person name="Penning B.W."/>
            <person name="Salamov A.A."/>
            <person name="Wang Y."/>
            <person name="Zhang L."/>
            <person name="Carpita N.C."/>
            <person name="Freeling M."/>
            <person name="Gingle A.R."/>
            <person name="Hash C.T."/>
            <person name="Keller B."/>
            <person name="Klein P."/>
            <person name="Kresovich S."/>
            <person name="McCann M.C."/>
            <person name="Ming R."/>
            <person name="Peterson D.G."/>
            <person name="Mehboob-ur-Rahman"/>
            <person name="Ware D."/>
            <person name="Westhoff P."/>
            <person name="Mayer K.F."/>
            <person name="Messing J."/>
            <person name="Rokhsar D.S."/>
        </authorList>
    </citation>
    <scope>NUCLEOTIDE SEQUENCE [LARGE SCALE GENOMIC DNA]</scope>
    <source>
        <strain evidence="3">cv. BTx623</strain>
    </source>
</reference>
<dbReference type="EMBL" id="CM000765">
    <property type="protein sequence ID" value="KXG26305.1"/>
    <property type="molecule type" value="Genomic_DNA"/>
</dbReference>
<proteinExistence type="predicted"/>
<feature type="transmembrane region" description="Helical" evidence="1">
    <location>
        <begin position="94"/>
        <end position="113"/>
    </location>
</feature>
<dbReference type="AlphaFoldDB" id="A0A1B6PKW9"/>
<gene>
    <name evidence="2" type="ORF">SORBI_3006G079400</name>
</gene>
<keyword evidence="1" id="KW-0812">Transmembrane</keyword>
<evidence type="ECO:0000313" key="3">
    <source>
        <dbReference type="Proteomes" id="UP000000768"/>
    </source>
</evidence>
<keyword evidence="3" id="KW-1185">Reference proteome</keyword>
<name>A0A1B6PKW9_SORBI</name>
<evidence type="ECO:0000256" key="1">
    <source>
        <dbReference type="SAM" id="Phobius"/>
    </source>
</evidence>
<sequence>MQVLLIQDGFTSLHKAFIASQCACKFISKWIYAKKMYNRCECLIWNYEILARAALSFFCYCTGRMLLVKFCSYLETVLGISNSCNKHLIKYNNYIVFFMQFNFVVLLCIYFSSNLVRVLDRFS</sequence>
<protein>
    <submittedName>
        <fullName evidence="2">Uncharacterized protein</fullName>
    </submittedName>
</protein>
<keyword evidence="1" id="KW-1133">Transmembrane helix</keyword>
<reference evidence="3" key="2">
    <citation type="journal article" date="2018" name="Plant J.">
        <title>The Sorghum bicolor reference genome: improved assembly, gene annotations, a transcriptome atlas, and signatures of genome organization.</title>
        <authorList>
            <person name="McCormick R.F."/>
            <person name="Truong S.K."/>
            <person name="Sreedasyam A."/>
            <person name="Jenkins J."/>
            <person name="Shu S."/>
            <person name="Sims D."/>
            <person name="Kennedy M."/>
            <person name="Amirebrahimi M."/>
            <person name="Weers B.D."/>
            <person name="McKinley B."/>
            <person name="Mattison A."/>
            <person name="Morishige D.T."/>
            <person name="Grimwood J."/>
            <person name="Schmutz J."/>
            <person name="Mullet J.E."/>
        </authorList>
    </citation>
    <scope>NUCLEOTIDE SEQUENCE [LARGE SCALE GENOMIC DNA]</scope>
    <source>
        <strain evidence="3">cv. BTx623</strain>
    </source>
</reference>
<accession>A0A1B6PKW9</accession>
<dbReference type="Gramene" id="KXG26305">
    <property type="protein sequence ID" value="KXG26305"/>
    <property type="gene ID" value="SORBI_3006G079400"/>
</dbReference>
<dbReference type="Proteomes" id="UP000000768">
    <property type="component" value="Chromosome 6"/>
</dbReference>
<organism evidence="2 3">
    <name type="scientific">Sorghum bicolor</name>
    <name type="common">Sorghum</name>
    <name type="synonym">Sorghum vulgare</name>
    <dbReference type="NCBI Taxonomy" id="4558"/>
    <lineage>
        <taxon>Eukaryota</taxon>
        <taxon>Viridiplantae</taxon>
        <taxon>Streptophyta</taxon>
        <taxon>Embryophyta</taxon>
        <taxon>Tracheophyta</taxon>
        <taxon>Spermatophyta</taxon>
        <taxon>Magnoliopsida</taxon>
        <taxon>Liliopsida</taxon>
        <taxon>Poales</taxon>
        <taxon>Poaceae</taxon>
        <taxon>PACMAD clade</taxon>
        <taxon>Panicoideae</taxon>
        <taxon>Andropogonodae</taxon>
        <taxon>Andropogoneae</taxon>
        <taxon>Sorghinae</taxon>
        <taxon>Sorghum</taxon>
    </lineage>
</organism>
<evidence type="ECO:0000313" key="2">
    <source>
        <dbReference type="EMBL" id="KXG26305.1"/>
    </source>
</evidence>
<dbReference type="InParanoid" id="A0A1B6PKW9"/>
<keyword evidence="1" id="KW-0472">Membrane</keyword>